<dbReference type="Proteomes" id="UP000011682">
    <property type="component" value="Unassembled WGS sequence"/>
</dbReference>
<dbReference type="CDD" id="cd01830">
    <property type="entry name" value="XynE_like"/>
    <property type="match status" value="1"/>
</dbReference>
<dbReference type="InterPro" id="IPR036514">
    <property type="entry name" value="SGNH_hydro_sf"/>
</dbReference>
<dbReference type="PANTHER" id="PTHR43784">
    <property type="entry name" value="GDSL-LIKE LIPASE/ACYLHYDROLASE, PUTATIVE (AFU_ORTHOLOGUE AFUA_2G00820)-RELATED"/>
    <property type="match status" value="1"/>
</dbReference>
<dbReference type="RefSeq" id="WP_002623615.1">
    <property type="nucleotide sequence ID" value="NZ_ANAH02000073.1"/>
</dbReference>
<dbReference type="Gene3D" id="3.40.50.1110">
    <property type="entry name" value="SGNH hydrolase"/>
    <property type="match status" value="1"/>
</dbReference>
<dbReference type="PROSITE" id="PS51318">
    <property type="entry name" value="TAT"/>
    <property type="match status" value="1"/>
</dbReference>
<keyword evidence="3" id="KW-1185">Reference proteome</keyword>
<evidence type="ECO:0000259" key="1">
    <source>
        <dbReference type="Pfam" id="PF13472"/>
    </source>
</evidence>
<dbReference type="AlphaFoldDB" id="S9NT37"/>
<dbReference type="Pfam" id="PF13472">
    <property type="entry name" value="Lipase_GDSL_2"/>
    <property type="match status" value="1"/>
</dbReference>
<accession>S9NT37</accession>
<dbReference type="PANTHER" id="PTHR43784:SF2">
    <property type="entry name" value="GDSL-LIKE LIPASE_ACYLHYDROLASE, PUTATIVE (AFU_ORTHOLOGUE AFUA_2G00820)-RELATED"/>
    <property type="match status" value="1"/>
</dbReference>
<gene>
    <name evidence="2" type="ORF">D187_009494</name>
</gene>
<dbReference type="SUPFAM" id="SSF52266">
    <property type="entry name" value="SGNH hydrolase"/>
    <property type="match status" value="1"/>
</dbReference>
<dbReference type="InterPro" id="IPR053140">
    <property type="entry name" value="GDSL_Rv0518-like"/>
</dbReference>
<dbReference type="InterPro" id="IPR006311">
    <property type="entry name" value="TAT_signal"/>
</dbReference>
<dbReference type="GO" id="GO:0016788">
    <property type="term" value="F:hydrolase activity, acting on ester bonds"/>
    <property type="evidence" value="ECO:0007669"/>
    <property type="project" value="UniProtKB-ARBA"/>
</dbReference>
<dbReference type="EMBL" id="ANAH02000073">
    <property type="protein sequence ID" value="EPX55285.1"/>
    <property type="molecule type" value="Genomic_DNA"/>
</dbReference>
<protein>
    <submittedName>
        <fullName evidence="2">Secreted protein</fullName>
    </submittedName>
</protein>
<organism evidence="2 3">
    <name type="scientific">Cystobacter fuscus (strain ATCC 25194 / DSM 2262 / NBRC 100088 / M29)</name>
    <dbReference type="NCBI Taxonomy" id="1242864"/>
    <lineage>
        <taxon>Bacteria</taxon>
        <taxon>Pseudomonadati</taxon>
        <taxon>Myxococcota</taxon>
        <taxon>Myxococcia</taxon>
        <taxon>Myxococcales</taxon>
        <taxon>Cystobacterineae</taxon>
        <taxon>Archangiaceae</taxon>
        <taxon>Cystobacter</taxon>
    </lineage>
</organism>
<evidence type="ECO:0000313" key="2">
    <source>
        <dbReference type="EMBL" id="EPX55285.1"/>
    </source>
</evidence>
<name>S9NT37_CYSF2</name>
<dbReference type="eggNOG" id="COG2755">
    <property type="taxonomic scope" value="Bacteria"/>
</dbReference>
<dbReference type="InterPro" id="IPR013830">
    <property type="entry name" value="SGNH_hydro"/>
</dbReference>
<comment type="caution">
    <text evidence="2">The sequence shown here is derived from an EMBL/GenBank/DDBJ whole genome shotgun (WGS) entry which is preliminary data.</text>
</comment>
<reference evidence="2" key="1">
    <citation type="submission" date="2013-05" db="EMBL/GenBank/DDBJ databases">
        <title>Genome assembly of Cystobacter fuscus DSM 2262.</title>
        <authorList>
            <person name="Sharma G."/>
            <person name="Khatri I."/>
            <person name="Kaur C."/>
            <person name="Mayilraj S."/>
            <person name="Subramanian S."/>
        </authorList>
    </citation>
    <scope>NUCLEOTIDE SEQUENCE [LARGE SCALE GENOMIC DNA]</scope>
    <source>
        <strain evidence="2">DSM 2262</strain>
    </source>
</reference>
<sequence length="430" mass="45601">MRDTTPRHIPPRLWPEAVTRRRFFGFVAAACLAAGLSACDDDDGARRLQATWTAAPQDYNETIPVPGVPPPEPQSFQDQSIRQVMRVSAGGDKVRVRVSNLFGTAPVTLGGVHIARGTGGASINATTDTVLRFNGQESVTVPAGQEAWSDEASFSLPSQTDVAITVYVPQTTPVATVHSLGQQTISVAAGNALGSATFTPTQTRQSYYWVTGLDVRNDDARGVIVAFGDSITDGAGSTVDALNRYPDFLARRVAADPALQGFSVVNQGIGGNRALNDVIGARGVERFQRDVLGTTGVTHAIILIGINDIGFGGFVPAQAVTADEIIAGLQTMVDQAKARDVKVFLGTLLPLKGMAAPYYSPEAEAKRQAVNAWIRANTAQAHGSIDFEAATRDLADPLQMRPEYDSGDHLHPNGAGYEAMANAIDLASFR</sequence>
<feature type="domain" description="SGNH hydrolase-type esterase" evidence="1">
    <location>
        <begin position="226"/>
        <end position="419"/>
    </location>
</feature>
<proteinExistence type="predicted"/>
<evidence type="ECO:0000313" key="3">
    <source>
        <dbReference type="Proteomes" id="UP000011682"/>
    </source>
</evidence>